<organism evidence="2 3">
    <name type="scientific">Plasmodium malariae</name>
    <dbReference type="NCBI Taxonomy" id="5858"/>
    <lineage>
        <taxon>Eukaryota</taxon>
        <taxon>Sar</taxon>
        <taxon>Alveolata</taxon>
        <taxon>Apicomplexa</taxon>
        <taxon>Aconoidasida</taxon>
        <taxon>Haemosporida</taxon>
        <taxon>Plasmodiidae</taxon>
        <taxon>Plasmodium</taxon>
        <taxon>Plasmodium (Plasmodium)</taxon>
    </lineage>
</organism>
<keyword evidence="1" id="KW-0812">Transmembrane</keyword>
<feature type="transmembrane region" description="Helical" evidence="1">
    <location>
        <begin position="186"/>
        <end position="204"/>
    </location>
</feature>
<keyword evidence="1" id="KW-1133">Transmembrane helix</keyword>
<reference evidence="3" key="1">
    <citation type="submission" date="2016-05" db="EMBL/GenBank/DDBJ databases">
        <authorList>
            <person name="Naeem Raeece"/>
        </authorList>
    </citation>
    <scope>NUCLEOTIDE SEQUENCE [LARGE SCALE GENOMIC DNA]</scope>
</reference>
<accession>A0A1A8WXU2</accession>
<gene>
    <name evidence="2" type="ORF">PMALA_052000</name>
</gene>
<evidence type="ECO:0000313" key="2">
    <source>
        <dbReference type="EMBL" id="SBS96198.1"/>
    </source>
</evidence>
<proteinExistence type="predicted"/>
<protein>
    <submittedName>
        <fullName evidence="2">Uncharacterized protein</fullName>
    </submittedName>
</protein>
<dbReference type="EMBL" id="FLQW01003790">
    <property type="protein sequence ID" value="SBS96198.1"/>
    <property type="molecule type" value="Genomic_DNA"/>
</dbReference>
<dbReference type="Proteomes" id="UP000078597">
    <property type="component" value="Unassembled WGS sequence"/>
</dbReference>
<name>A0A1A8WXU2_PLAMA</name>
<dbReference type="VEuPathDB" id="PlasmoDB:PmUG01_13011500"/>
<sequence length="225" mass="26483">MKKNNNLGKIIPYIDNGKKRNVIHNNNGLTLRKCYRKNEIKILLLILKNPNKRVYGLEHENAWEVNRRKSESSGSVFPSGLRVRDVYHKREDVREIDQNEIVKTEMTEYLTGIDNLNKKDMYKYIKSNCEESSCSDMKLLFKKFSKFRKGIVVLDVFIFLGLLYVLLSGALVPVNTFWQFLGKNELYYGIPYLIVPVFIILFFIKYKIISKIKGDVESNKLYYPY</sequence>
<evidence type="ECO:0000313" key="3">
    <source>
        <dbReference type="Proteomes" id="UP000078597"/>
    </source>
</evidence>
<dbReference type="AlphaFoldDB" id="A0A1A8WXU2"/>
<feature type="transmembrane region" description="Helical" evidence="1">
    <location>
        <begin position="151"/>
        <end position="174"/>
    </location>
</feature>
<keyword evidence="1" id="KW-0472">Membrane</keyword>
<evidence type="ECO:0000256" key="1">
    <source>
        <dbReference type="SAM" id="Phobius"/>
    </source>
</evidence>